<accession>A0A481W5K5</accession>
<reference evidence="2 3" key="1">
    <citation type="submission" date="2019-02" db="EMBL/GenBank/DDBJ databases">
        <authorList>
            <person name="Frampton R.A."/>
            <person name="Wojtus J.K."/>
            <person name="Fineran P.C."/>
            <person name="Hendrickson H.L."/>
        </authorList>
    </citation>
    <scope>NUCLEOTIDE SEQUENCE [LARGE SCALE GENOMIC DNA]</scope>
</reference>
<sequence length="111" mass="12879">MTNFQLYVIGRVAIKVVTVGVVIAVVRTATPMRRINDDIIRLRAEWKDSKLHASINERYAIGKLDRNGWLEAMHNGPAKLLWVNLSTVYPDHIRFIAKRIKEEYPHATKWI</sequence>
<feature type="transmembrane region" description="Helical" evidence="1">
    <location>
        <begin position="6"/>
        <end position="26"/>
    </location>
</feature>
<dbReference type="EMBL" id="MK552327">
    <property type="protein sequence ID" value="QBJ02663.1"/>
    <property type="molecule type" value="Genomic_DNA"/>
</dbReference>
<gene>
    <name evidence="2" type="ORF">PSA21_136</name>
</gene>
<keyword evidence="3" id="KW-1185">Reference proteome</keyword>
<dbReference type="Proteomes" id="UP000294134">
    <property type="component" value="Segment"/>
</dbReference>
<keyword evidence="1" id="KW-1133">Transmembrane helix</keyword>
<organism evidence="2 3">
    <name type="scientific">Pseudomonas phage Psa21</name>
    <dbReference type="NCBI Taxonomy" id="2530023"/>
    <lineage>
        <taxon>Viruses</taxon>
        <taxon>Duplodnaviria</taxon>
        <taxon>Heunggongvirae</taxon>
        <taxon>Uroviricota</taxon>
        <taxon>Caudoviricetes</taxon>
        <taxon>Chimalliviridae</taxon>
        <taxon>Tepukevirus</taxon>
        <taxon>Tepukevirus Psa21</taxon>
    </lineage>
</organism>
<evidence type="ECO:0000313" key="3">
    <source>
        <dbReference type="Proteomes" id="UP000294134"/>
    </source>
</evidence>
<keyword evidence="1" id="KW-0472">Membrane</keyword>
<proteinExistence type="predicted"/>
<evidence type="ECO:0000256" key="1">
    <source>
        <dbReference type="SAM" id="Phobius"/>
    </source>
</evidence>
<name>A0A481W5K5_9CAUD</name>
<keyword evidence="1" id="KW-0812">Transmembrane</keyword>
<evidence type="ECO:0000313" key="2">
    <source>
        <dbReference type="EMBL" id="QBJ02663.1"/>
    </source>
</evidence>
<protein>
    <submittedName>
        <fullName evidence="2">Uncharacterized protein</fullName>
    </submittedName>
</protein>